<reference evidence="1 2" key="1">
    <citation type="submission" date="2019-03" db="EMBL/GenBank/DDBJ databases">
        <title>The genome sequence of a newly discovered highly antifungal drug resistant Aspergillus species, Aspergillus tanneri NIH 1004.</title>
        <authorList>
            <person name="Mounaud S."/>
            <person name="Singh I."/>
            <person name="Joardar V."/>
            <person name="Pakala S."/>
            <person name="Pakala S."/>
            <person name="Venepally P."/>
            <person name="Hoover J."/>
            <person name="Nierman W."/>
            <person name="Chung J."/>
            <person name="Losada L."/>
        </authorList>
    </citation>
    <scope>NUCLEOTIDE SEQUENCE [LARGE SCALE GENOMIC DNA]</scope>
    <source>
        <strain evidence="1 2">NIH1004</strain>
    </source>
</reference>
<protein>
    <submittedName>
        <fullName evidence="1">Uncharacterized protein</fullName>
    </submittedName>
</protein>
<gene>
    <name evidence="1" type="ORF">EYZ11_011955</name>
</gene>
<dbReference type="STRING" id="1220188.A0A4S3J1G6"/>
<evidence type="ECO:0000313" key="1">
    <source>
        <dbReference type="EMBL" id="THC88590.1"/>
    </source>
</evidence>
<proteinExistence type="predicted"/>
<dbReference type="VEuPathDB" id="FungiDB:EYZ11_011955"/>
<accession>A0A4S3J1G6</accession>
<name>A0A4S3J1G6_9EURO</name>
<dbReference type="EMBL" id="SOSA01000807">
    <property type="protein sequence ID" value="THC88590.1"/>
    <property type="molecule type" value="Genomic_DNA"/>
</dbReference>
<comment type="caution">
    <text evidence="1">The sequence shown here is derived from an EMBL/GenBank/DDBJ whole genome shotgun (WGS) entry which is preliminary data.</text>
</comment>
<dbReference type="AlphaFoldDB" id="A0A4S3J1G6"/>
<evidence type="ECO:0000313" key="2">
    <source>
        <dbReference type="Proteomes" id="UP000308092"/>
    </source>
</evidence>
<dbReference type="Proteomes" id="UP000308092">
    <property type="component" value="Unassembled WGS sequence"/>
</dbReference>
<sequence>MELRDMACVRALSQEFNTHLWGKWTIDDHDVQVEFYLRSLESPFVSGNNIVANLSWVEAYVQNGQVVNLGSDAKPTYPSFDVLADFTTKRLH</sequence>
<keyword evidence="2" id="KW-1185">Reference proteome</keyword>
<organism evidence="1 2">
    <name type="scientific">Aspergillus tanneri</name>
    <dbReference type="NCBI Taxonomy" id="1220188"/>
    <lineage>
        <taxon>Eukaryota</taxon>
        <taxon>Fungi</taxon>
        <taxon>Dikarya</taxon>
        <taxon>Ascomycota</taxon>
        <taxon>Pezizomycotina</taxon>
        <taxon>Eurotiomycetes</taxon>
        <taxon>Eurotiomycetidae</taxon>
        <taxon>Eurotiales</taxon>
        <taxon>Aspergillaceae</taxon>
        <taxon>Aspergillus</taxon>
        <taxon>Aspergillus subgen. Circumdati</taxon>
    </lineage>
</organism>